<keyword evidence="1" id="KW-0479">Metal-binding</keyword>
<protein>
    <recommendedName>
        <fullName evidence="2">SWIM-type domain-containing protein</fullName>
    </recommendedName>
</protein>
<evidence type="ECO:0000256" key="1">
    <source>
        <dbReference type="PROSITE-ProRule" id="PRU00325"/>
    </source>
</evidence>
<evidence type="ECO:0000259" key="2">
    <source>
        <dbReference type="PROSITE" id="PS50966"/>
    </source>
</evidence>
<dbReference type="PROSITE" id="PS50966">
    <property type="entry name" value="ZF_SWIM"/>
    <property type="match status" value="1"/>
</dbReference>
<evidence type="ECO:0000313" key="3">
    <source>
        <dbReference type="EMBL" id="KAK7030508.1"/>
    </source>
</evidence>
<dbReference type="InterPro" id="IPR007527">
    <property type="entry name" value="Znf_SWIM"/>
</dbReference>
<evidence type="ECO:0000313" key="4">
    <source>
        <dbReference type="Proteomes" id="UP001383192"/>
    </source>
</evidence>
<name>A0AAW0BU94_9AGAR</name>
<organism evidence="3 4">
    <name type="scientific">Paramarasmius palmivorus</name>
    <dbReference type="NCBI Taxonomy" id="297713"/>
    <lineage>
        <taxon>Eukaryota</taxon>
        <taxon>Fungi</taxon>
        <taxon>Dikarya</taxon>
        <taxon>Basidiomycota</taxon>
        <taxon>Agaricomycotina</taxon>
        <taxon>Agaricomycetes</taxon>
        <taxon>Agaricomycetidae</taxon>
        <taxon>Agaricales</taxon>
        <taxon>Marasmiineae</taxon>
        <taxon>Marasmiaceae</taxon>
        <taxon>Paramarasmius</taxon>
    </lineage>
</organism>
<accession>A0AAW0BU94</accession>
<dbReference type="EMBL" id="JAYKXP010000075">
    <property type="protein sequence ID" value="KAK7030508.1"/>
    <property type="molecule type" value="Genomic_DNA"/>
</dbReference>
<reference evidence="3 4" key="1">
    <citation type="submission" date="2024-01" db="EMBL/GenBank/DDBJ databases">
        <title>A draft genome for a cacao thread blight-causing isolate of Paramarasmius palmivorus.</title>
        <authorList>
            <person name="Baruah I.K."/>
            <person name="Bukari Y."/>
            <person name="Amoako-Attah I."/>
            <person name="Meinhardt L.W."/>
            <person name="Bailey B.A."/>
            <person name="Cohen S.P."/>
        </authorList>
    </citation>
    <scope>NUCLEOTIDE SEQUENCE [LARGE SCALE GENOMIC DNA]</scope>
    <source>
        <strain evidence="3 4">GH-12</strain>
    </source>
</reference>
<keyword evidence="1" id="KW-0863">Zinc-finger</keyword>
<keyword evidence="4" id="KW-1185">Reference proteome</keyword>
<dbReference type="AlphaFoldDB" id="A0AAW0BU94"/>
<feature type="domain" description="SWIM-type" evidence="2">
    <location>
        <begin position="225"/>
        <end position="260"/>
    </location>
</feature>
<dbReference type="GO" id="GO:0008270">
    <property type="term" value="F:zinc ion binding"/>
    <property type="evidence" value="ECO:0007669"/>
    <property type="project" value="UniProtKB-KW"/>
</dbReference>
<feature type="non-terminal residue" evidence="3">
    <location>
        <position position="1"/>
    </location>
</feature>
<comment type="caution">
    <text evidence="3">The sequence shown here is derived from an EMBL/GenBank/DDBJ whole genome shotgun (WGS) entry which is preliminary data.</text>
</comment>
<gene>
    <name evidence="3" type="ORF">VNI00_014107</name>
</gene>
<sequence>LISTTDHNIATIHVFQEHTYLTGLLSNPLSSNTAQGGLAHIAYLNENWMSESMWRSWSDWSRIAASARIGIPVDSVLPTTNHLEAFNAVLKRKHLANWLHSGHRLRFDFLIFILISRILPSIYLQHKVQKDYQNWFSSRFKACSGGKDLVEVHEKMLAERKQAREVQKKPPTAGLCWWPLDETRTLHAKNILANNRLQAFERLPLPMDGFRAVCPFSKPGSTSKYQLQIHREGSASCTCVDFLDQGGVCKHLCAFRMVIESWISRGLEHPFTFPAEIAHATRVITPFMPTSMALLSEETPTLPFVDFSVIQALGGDQTALGGLHDEEMETCISSEDIESTDSFVLPVRGRVNIKSPNSSSARLIDTL</sequence>
<proteinExistence type="predicted"/>
<keyword evidence="1" id="KW-0862">Zinc</keyword>
<dbReference type="Proteomes" id="UP001383192">
    <property type="component" value="Unassembled WGS sequence"/>
</dbReference>